<proteinExistence type="predicted"/>
<evidence type="ECO:0000256" key="1">
    <source>
        <dbReference type="SAM" id="MobiDB-lite"/>
    </source>
</evidence>
<keyword evidence="2" id="KW-1133">Transmembrane helix</keyword>
<evidence type="ECO:0000313" key="4">
    <source>
        <dbReference type="Proteomes" id="UP001205311"/>
    </source>
</evidence>
<evidence type="ECO:0000313" key="3">
    <source>
        <dbReference type="EMBL" id="MCP2261154.1"/>
    </source>
</evidence>
<protein>
    <recommendedName>
        <fullName evidence="5">Transmembrane protein</fullName>
    </recommendedName>
</protein>
<evidence type="ECO:0000256" key="2">
    <source>
        <dbReference type="SAM" id="Phobius"/>
    </source>
</evidence>
<feature type="region of interest" description="Disordered" evidence="1">
    <location>
        <begin position="86"/>
        <end position="113"/>
    </location>
</feature>
<dbReference type="Proteomes" id="UP001205311">
    <property type="component" value="Unassembled WGS sequence"/>
</dbReference>
<name>A0ABT1I065_STRSD</name>
<sequence length="113" mass="12436">MNPGRLARLAVGDFRDRVRRPAYAVILLAAVALGYVATPDRDAQWVIMQIGECRGLCNSAYVGMVTALASSLWLTLGRLLRRAQRDRQGREHAGVWSSPRRPCARPSTSRGSS</sequence>
<evidence type="ECO:0008006" key="5">
    <source>
        <dbReference type="Google" id="ProtNLM"/>
    </source>
</evidence>
<dbReference type="RefSeq" id="WP_253671986.1">
    <property type="nucleotide sequence ID" value="NZ_JAMTCP010000036.1"/>
</dbReference>
<gene>
    <name evidence="3" type="ORF">LX15_004874</name>
</gene>
<comment type="caution">
    <text evidence="3">The sequence shown here is derived from an EMBL/GenBank/DDBJ whole genome shotgun (WGS) entry which is preliminary data.</text>
</comment>
<feature type="transmembrane region" description="Helical" evidence="2">
    <location>
        <begin position="58"/>
        <end position="80"/>
    </location>
</feature>
<keyword evidence="2" id="KW-0812">Transmembrane</keyword>
<keyword evidence="4" id="KW-1185">Reference proteome</keyword>
<accession>A0ABT1I065</accession>
<keyword evidence="2" id="KW-0472">Membrane</keyword>
<reference evidence="3 4" key="1">
    <citation type="submission" date="2022-06" db="EMBL/GenBank/DDBJ databases">
        <title>Genomic Encyclopedia of Archaeal and Bacterial Type Strains, Phase II (KMG-II): from individual species to whole genera.</title>
        <authorList>
            <person name="Goeker M."/>
        </authorList>
    </citation>
    <scope>NUCLEOTIDE SEQUENCE [LARGE SCALE GENOMIC DNA]</scope>
    <source>
        <strain evidence="3 4">DSM 40477</strain>
    </source>
</reference>
<organism evidence="3 4">
    <name type="scientific">Streptoalloteichus tenebrarius (strain ATCC 17920 / DSM 40477 / JCM 4838 / CBS 697.72 / NBRC 16177 / NCIMB 11028 / NRRL B-12390 / A12253. 1 / ISP 5477)</name>
    <name type="common">Streptomyces tenebrarius</name>
    <dbReference type="NCBI Taxonomy" id="1933"/>
    <lineage>
        <taxon>Bacteria</taxon>
        <taxon>Bacillati</taxon>
        <taxon>Actinomycetota</taxon>
        <taxon>Actinomycetes</taxon>
        <taxon>Pseudonocardiales</taxon>
        <taxon>Pseudonocardiaceae</taxon>
        <taxon>Streptoalloteichus</taxon>
    </lineage>
</organism>
<feature type="transmembrane region" description="Helical" evidence="2">
    <location>
        <begin position="21"/>
        <end position="38"/>
    </location>
</feature>
<dbReference type="EMBL" id="JAMTCP010000036">
    <property type="protein sequence ID" value="MCP2261154.1"/>
    <property type="molecule type" value="Genomic_DNA"/>
</dbReference>